<keyword evidence="1" id="KW-0479">Metal-binding</keyword>
<dbReference type="Gene3D" id="4.10.60.10">
    <property type="entry name" value="Zinc finger, CCHC-type"/>
    <property type="match status" value="1"/>
</dbReference>
<feature type="domain" description="CCHC-type" evidence="2">
    <location>
        <begin position="335"/>
        <end position="350"/>
    </location>
</feature>
<dbReference type="GO" id="GO:0006508">
    <property type="term" value="P:proteolysis"/>
    <property type="evidence" value="ECO:0007669"/>
    <property type="project" value="InterPro"/>
</dbReference>
<gene>
    <name evidence="4" type="ORF">Pmani_008271</name>
</gene>
<keyword evidence="1" id="KW-0862">Zinc</keyword>
<accession>A0AAE1UE19</accession>
<dbReference type="Proteomes" id="UP001292094">
    <property type="component" value="Unassembled WGS sequence"/>
</dbReference>
<dbReference type="SMART" id="SM00343">
    <property type="entry name" value="ZnF_C2HC"/>
    <property type="match status" value="1"/>
</dbReference>
<dbReference type="GO" id="GO:0004190">
    <property type="term" value="F:aspartic-type endopeptidase activity"/>
    <property type="evidence" value="ECO:0007669"/>
    <property type="project" value="InterPro"/>
</dbReference>
<dbReference type="AlphaFoldDB" id="A0AAE1UE19"/>
<sequence>MSFLQVFIAAPDIDLLKSSVRKSDWLALGKHYKCEVDASMKKDHIKANVIEYLVEENIVPEIALTLIAGHKSKAELEIQKELKLKQMELEYNERMKKMELECELEMKRIEAGLSRSGRSGPNEQVDVMKYVKLLPVFNEEEVDIFFREFEKLAGSLHIDEDYWALLVRSVFTGRAQEVSSTLSVEDSGDYTVLKSTILKAYDKVPEFYRQKFRNARKDDCMTYGEFANLKERYFDNWCRAVKISGDFEKLRELVLVEEFKRCIDPTLRVFLDEKEVPSLNGIASLADTYSLTHKTFNRVKNVQAVDCQTKQIPKSDTAKVVPTKKDKIGSSQFVCYYCKKPGHTKSSCPKLLSKMSKANALIQKVTATDPQSVLTNPTFSHRNKHMDVDAEFAPFISEGFVTVDDIRPPVPVQILRDTGAAQTLLLEGVLPLSSHTSTGSGVLLQGVGGMVHVPLHRIRLNSGIVSGPVIVGVKSTLPVEGVSLLLGNDLAGDKVTADPVVVEKPLDECDTQALESEIPGIFPSCAVTRAKTRAMSYSDGRVNNSCEGIEDNLGLGNLFGEDANHESRLHTIENVPIERNVLIEEQSNTKELKELMNRAVTEEESVTVPECYYFKFGVLMRKWRPPTTPADHIWETVHQIVLPPSYRLEVMSLAHDTPLAVSAVTRDLSAAKETEPDMIEDVQLYNSNILNDVRLCNSDILCNLDEKFQHLDEEKRESLYTLFTEFQVLFNDVPGKTHLVQHDVDVGDSSPVKQSPYRVNPLKGHGEAVPTQLSLEADALWIPSDRLVYCTVHLPSFGTSRSVVRQVVW</sequence>
<evidence type="ECO:0008006" key="6">
    <source>
        <dbReference type="Google" id="ProtNLM"/>
    </source>
</evidence>
<dbReference type="EMBL" id="JAWZYT010000630">
    <property type="protein sequence ID" value="KAK4320898.1"/>
    <property type="molecule type" value="Genomic_DNA"/>
</dbReference>
<organism evidence="4 5">
    <name type="scientific">Petrolisthes manimaculis</name>
    <dbReference type="NCBI Taxonomy" id="1843537"/>
    <lineage>
        <taxon>Eukaryota</taxon>
        <taxon>Metazoa</taxon>
        <taxon>Ecdysozoa</taxon>
        <taxon>Arthropoda</taxon>
        <taxon>Crustacea</taxon>
        <taxon>Multicrustacea</taxon>
        <taxon>Malacostraca</taxon>
        <taxon>Eumalacostraca</taxon>
        <taxon>Eucarida</taxon>
        <taxon>Decapoda</taxon>
        <taxon>Pleocyemata</taxon>
        <taxon>Anomura</taxon>
        <taxon>Galatheoidea</taxon>
        <taxon>Porcellanidae</taxon>
        <taxon>Petrolisthes</taxon>
    </lineage>
</organism>
<evidence type="ECO:0000313" key="4">
    <source>
        <dbReference type="EMBL" id="KAK4320898.1"/>
    </source>
</evidence>
<name>A0AAE1UE19_9EUCA</name>
<proteinExistence type="predicted"/>
<protein>
    <recommendedName>
        <fullName evidence="6">CCHC-type domain-containing protein</fullName>
    </recommendedName>
</protein>
<dbReference type="SUPFAM" id="SSF57756">
    <property type="entry name" value="Retrovirus zinc finger-like domains"/>
    <property type="match status" value="1"/>
</dbReference>
<evidence type="ECO:0000259" key="2">
    <source>
        <dbReference type="PROSITE" id="PS50158"/>
    </source>
</evidence>
<dbReference type="InterPro" id="IPR001995">
    <property type="entry name" value="Peptidase_A2_cat"/>
</dbReference>
<keyword evidence="5" id="KW-1185">Reference proteome</keyword>
<evidence type="ECO:0000259" key="3">
    <source>
        <dbReference type="PROSITE" id="PS50175"/>
    </source>
</evidence>
<dbReference type="InterPro" id="IPR036875">
    <property type="entry name" value="Znf_CCHC_sf"/>
</dbReference>
<dbReference type="PROSITE" id="PS50158">
    <property type="entry name" value="ZF_CCHC"/>
    <property type="match status" value="1"/>
</dbReference>
<dbReference type="GO" id="GO:0008270">
    <property type="term" value="F:zinc ion binding"/>
    <property type="evidence" value="ECO:0007669"/>
    <property type="project" value="UniProtKB-KW"/>
</dbReference>
<dbReference type="Gene3D" id="1.10.4020.10">
    <property type="entry name" value="DNA breaking-rejoining enzymes"/>
    <property type="match status" value="1"/>
</dbReference>
<reference evidence="4" key="1">
    <citation type="submission" date="2023-11" db="EMBL/GenBank/DDBJ databases">
        <title>Genome assemblies of two species of porcelain crab, Petrolisthes cinctipes and Petrolisthes manimaculis (Anomura: Porcellanidae).</title>
        <authorList>
            <person name="Angst P."/>
        </authorList>
    </citation>
    <scope>NUCLEOTIDE SEQUENCE</scope>
    <source>
        <strain evidence="4">PB745_02</strain>
        <tissue evidence="4">Gill</tissue>
    </source>
</reference>
<dbReference type="GO" id="GO:0003676">
    <property type="term" value="F:nucleic acid binding"/>
    <property type="evidence" value="ECO:0007669"/>
    <property type="project" value="InterPro"/>
</dbReference>
<dbReference type="PANTHER" id="PTHR46888">
    <property type="entry name" value="ZINC KNUCKLE DOMAINCONTAINING PROTEIN-RELATED"/>
    <property type="match status" value="1"/>
</dbReference>
<dbReference type="InterPro" id="IPR038269">
    <property type="entry name" value="SCAN_sf"/>
</dbReference>
<keyword evidence="1" id="KW-0863">Zinc-finger</keyword>
<comment type="caution">
    <text evidence="4">The sequence shown here is derived from an EMBL/GenBank/DDBJ whole genome shotgun (WGS) entry which is preliminary data.</text>
</comment>
<dbReference type="SUPFAM" id="SSF47353">
    <property type="entry name" value="Retrovirus capsid dimerization domain-like"/>
    <property type="match status" value="1"/>
</dbReference>
<feature type="domain" description="Peptidase A2" evidence="3">
    <location>
        <begin position="412"/>
        <end position="451"/>
    </location>
</feature>
<evidence type="ECO:0000256" key="1">
    <source>
        <dbReference type="PROSITE-ProRule" id="PRU00047"/>
    </source>
</evidence>
<dbReference type="PROSITE" id="PS50175">
    <property type="entry name" value="ASP_PROT_RETROV"/>
    <property type="match status" value="1"/>
</dbReference>
<dbReference type="InterPro" id="IPR001878">
    <property type="entry name" value="Znf_CCHC"/>
</dbReference>
<evidence type="ECO:0000313" key="5">
    <source>
        <dbReference type="Proteomes" id="UP001292094"/>
    </source>
</evidence>
<dbReference type="PANTHER" id="PTHR46888:SF13">
    <property type="entry name" value="RIBONUCLEASE H"/>
    <property type="match status" value="1"/>
</dbReference>